<dbReference type="EMBL" id="RQZF01000001">
    <property type="protein sequence ID" value="RRC96514.1"/>
    <property type="molecule type" value="Genomic_DNA"/>
</dbReference>
<gene>
    <name evidence="1" type="ORF">EII11_02450</name>
</gene>
<reference evidence="1 2" key="1">
    <citation type="submission" date="2018-11" db="EMBL/GenBank/DDBJ databases">
        <title>Genomes From Bacteria Associated with the Canine Oral Cavity: a Test Case for Automated Genome-Based Taxonomic Assignment.</title>
        <authorList>
            <person name="Coil D.A."/>
            <person name="Jospin G."/>
            <person name="Darling A.E."/>
            <person name="Wallis C."/>
            <person name="Davis I.J."/>
            <person name="Harris S."/>
            <person name="Eisen J.A."/>
            <person name="Holcombe L.J."/>
            <person name="O'Flynn C."/>
        </authorList>
    </citation>
    <scope>NUCLEOTIDE SEQUENCE [LARGE SCALE GENOMIC DNA]</scope>
    <source>
        <strain evidence="1 2">OH770</strain>
    </source>
</reference>
<comment type="caution">
    <text evidence="1">The sequence shown here is derived from an EMBL/GenBank/DDBJ whole genome shotgun (WGS) entry which is preliminary data.</text>
</comment>
<name>A0A3P1SHN1_9ACTO</name>
<protein>
    <submittedName>
        <fullName evidence="1">Plasmid maintenance system killer protein</fullName>
    </submittedName>
</protein>
<dbReference type="OrthoDB" id="3478674at2"/>
<dbReference type="Gene3D" id="3.30.2310.20">
    <property type="entry name" value="RelE-like"/>
    <property type="match status" value="1"/>
</dbReference>
<evidence type="ECO:0000313" key="2">
    <source>
        <dbReference type="Proteomes" id="UP000280444"/>
    </source>
</evidence>
<dbReference type="AlphaFoldDB" id="A0A3P1SHN1"/>
<dbReference type="SUPFAM" id="SSF143011">
    <property type="entry name" value="RelE-like"/>
    <property type="match status" value="1"/>
</dbReference>
<accession>A0A3P1SHN1</accession>
<dbReference type="RefSeq" id="WP_124868178.1">
    <property type="nucleotide sequence ID" value="NZ_RQZF01000001.1"/>
</dbReference>
<organism evidence="1 2">
    <name type="scientific">Schaalia canis</name>
    <dbReference type="NCBI Taxonomy" id="100469"/>
    <lineage>
        <taxon>Bacteria</taxon>
        <taxon>Bacillati</taxon>
        <taxon>Actinomycetota</taxon>
        <taxon>Actinomycetes</taxon>
        <taxon>Actinomycetales</taxon>
        <taxon>Actinomycetaceae</taxon>
        <taxon>Schaalia</taxon>
    </lineage>
</organism>
<dbReference type="InterPro" id="IPR035093">
    <property type="entry name" value="RelE/ParE_toxin_dom_sf"/>
</dbReference>
<keyword evidence="2" id="KW-1185">Reference proteome</keyword>
<dbReference type="Proteomes" id="UP000280444">
    <property type="component" value="Unassembled WGS sequence"/>
</dbReference>
<proteinExistence type="predicted"/>
<evidence type="ECO:0000313" key="1">
    <source>
        <dbReference type="EMBL" id="RRC96514.1"/>
    </source>
</evidence>
<sequence length="102" mass="11834">MEVRYATKKLEQQCTVERLMKKTFDMRVVKALKLRINELHSVESFADLFHTTGRWEQLSGDLAGKWSARLSANYRLIVEPIGDGKDPTALRVVEVLDIRDYH</sequence>